<name>A0A0N4T675_BRUPA</name>
<gene>
    <name evidence="1" type="ORF">BPAG_LOCUS3676</name>
</gene>
<reference evidence="1 2" key="2">
    <citation type="submission" date="2018-11" db="EMBL/GenBank/DDBJ databases">
        <authorList>
            <consortium name="Pathogen Informatics"/>
        </authorList>
    </citation>
    <scope>NUCLEOTIDE SEQUENCE [LARGE SCALE GENOMIC DNA]</scope>
</reference>
<sequence length="124" mass="14628">MFTSNITLPEKQNSWSLNNFLTRKVTLSQIEYLVPRIAIKKSNILFLIVDGDNMALEMRLYHRSSRSVQLYSLFAHTMRQLMILLSTYNRYTSNRYQYLCHTTFIVNSSHRSTWESSLMLLSPP</sequence>
<evidence type="ECO:0000313" key="1">
    <source>
        <dbReference type="EMBL" id="VDN84862.1"/>
    </source>
</evidence>
<protein>
    <submittedName>
        <fullName evidence="1 3">Uncharacterized protein</fullName>
    </submittedName>
</protein>
<dbReference type="EMBL" id="UZAD01001223">
    <property type="protein sequence ID" value="VDN84862.1"/>
    <property type="molecule type" value="Genomic_DNA"/>
</dbReference>
<dbReference type="WBParaSite" id="BPAG_0000370801-mRNA-1">
    <property type="protein sequence ID" value="BPAG_0000370801-mRNA-1"/>
    <property type="gene ID" value="BPAG_0000370801"/>
</dbReference>
<accession>A0A0N4T675</accession>
<reference evidence="3" key="1">
    <citation type="submission" date="2017-02" db="UniProtKB">
        <authorList>
            <consortium name="WormBaseParasite"/>
        </authorList>
    </citation>
    <scope>IDENTIFICATION</scope>
</reference>
<evidence type="ECO:0000313" key="3">
    <source>
        <dbReference type="WBParaSite" id="BPAG_0000370801-mRNA-1"/>
    </source>
</evidence>
<dbReference type="Proteomes" id="UP000278627">
    <property type="component" value="Unassembled WGS sequence"/>
</dbReference>
<organism evidence="3">
    <name type="scientific">Brugia pahangi</name>
    <name type="common">Filarial nematode worm</name>
    <dbReference type="NCBI Taxonomy" id="6280"/>
    <lineage>
        <taxon>Eukaryota</taxon>
        <taxon>Metazoa</taxon>
        <taxon>Ecdysozoa</taxon>
        <taxon>Nematoda</taxon>
        <taxon>Chromadorea</taxon>
        <taxon>Rhabditida</taxon>
        <taxon>Spirurina</taxon>
        <taxon>Spiruromorpha</taxon>
        <taxon>Filarioidea</taxon>
        <taxon>Onchocercidae</taxon>
        <taxon>Brugia</taxon>
    </lineage>
</organism>
<keyword evidence="2" id="KW-1185">Reference proteome</keyword>
<dbReference type="AlphaFoldDB" id="A0A0N4T675"/>
<evidence type="ECO:0000313" key="2">
    <source>
        <dbReference type="Proteomes" id="UP000278627"/>
    </source>
</evidence>
<proteinExistence type="predicted"/>